<dbReference type="InterPro" id="IPR013797">
    <property type="entry name" value="Maltooligo_trehalose_synth_4"/>
</dbReference>
<dbReference type="SMART" id="SM00642">
    <property type="entry name" value="Aamy"/>
    <property type="match status" value="1"/>
</dbReference>
<gene>
    <name evidence="2" type="primary">treY</name>
    <name evidence="2" type="ORF">LGQ03_16075</name>
</gene>
<dbReference type="PANTHER" id="PTHR10357">
    <property type="entry name" value="ALPHA-AMYLASE FAMILY MEMBER"/>
    <property type="match status" value="1"/>
</dbReference>
<dbReference type="Gene3D" id="1.10.150.200">
    <property type="entry name" value="Maltooligosyl trehalose synthase, domain 3"/>
    <property type="match status" value="1"/>
</dbReference>
<protein>
    <submittedName>
        <fullName evidence="2">Malto-oligosyltrehalose synthase</fullName>
    </submittedName>
</protein>
<accession>A0ABS8BYD7</accession>
<keyword evidence="3" id="KW-1185">Reference proteome</keyword>
<dbReference type="CDD" id="cd11336">
    <property type="entry name" value="AmyAc_MTSase"/>
    <property type="match status" value="1"/>
</dbReference>
<sequence>MIPVTSTYRLQLREDVTFDAATGFLPHLAALGISHLYLSPIFAAQAGSTHGYDVIDANVIDPVLGGEAGFERLAAAAASHGIGIIIDIVPNHMAFSLQTPWLRDVLRHGQDSAYARHFDINWSDKLVLPFLTESFADALSSGQVGIGQAEDGPVMTVGDGLAIPIAPGKVTADLDALHAAQAWRLTRWERERDSITHRRFFNVTGLIGMRVEDEQVFDDMHAKTFDLIDRGLVQGLRLDHIDGLADPGGYLRRLQARVGNCPIWVEKILTGDEVLPDWGLAGTTGYEAARKLAQVLTDSQGHARIVSDWRAATGKMGSFHDAIQTAKHEVLRQELAAEMLDLIDLGHRATQADAREQGGEALREAVIALLIAFPRYRPYFCQTFQRPEDLALMDKVTTEAAADLRNGAVVQQLAGFITAPGTDAARAFQVRFQQVTGALLAKSHEDTAGFRWNAYLAANEVGADPDAATITANGMQDWLATRQGSALTLTSSHDTKRSEDARMRLVAISHLPDDFAALVDRVAGLDGAGVACANDRWYLTQVALAIWGEDDLDQRLHDHVVKALREGKTITNWIYPDTEAENRVLSLIPKLTADWAAARPAALMRLIARGEVLSLIQTALKLTMPGVPDIYRGCEGPHFALTDPDNRLPVDLDALMALTEASGFAGQKARLTHAMLRARRDDPAFWDGAAVQFAATGAGFVLTRVGEGGRVTVTCDPNGADLGAGTLMKEALPGLRVDFSPE</sequence>
<dbReference type="Gene3D" id="3.20.20.80">
    <property type="entry name" value="Glycosidases"/>
    <property type="match status" value="1"/>
</dbReference>
<dbReference type="RefSeq" id="WP_226749225.1">
    <property type="nucleotide sequence ID" value="NZ_JAJATZ010000011.1"/>
</dbReference>
<organism evidence="2 3">
    <name type="scientific">Loktanella gaetbuli</name>
    <dbReference type="NCBI Taxonomy" id="2881335"/>
    <lineage>
        <taxon>Bacteria</taxon>
        <taxon>Pseudomonadati</taxon>
        <taxon>Pseudomonadota</taxon>
        <taxon>Alphaproteobacteria</taxon>
        <taxon>Rhodobacterales</taxon>
        <taxon>Roseobacteraceae</taxon>
        <taxon>Loktanella</taxon>
    </lineage>
</organism>
<name>A0ABS8BYD7_9RHOB</name>
<evidence type="ECO:0000313" key="3">
    <source>
        <dbReference type="Proteomes" id="UP001138961"/>
    </source>
</evidence>
<dbReference type="Gene3D" id="1.10.10.470">
    <property type="entry name" value="Maltooligosyl trehalose synthase, domain 4"/>
    <property type="match status" value="1"/>
</dbReference>
<evidence type="ECO:0000313" key="2">
    <source>
        <dbReference type="EMBL" id="MCB5200755.1"/>
    </source>
</evidence>
<dbReference type="EMBL" id="JAJATZ010000011">
    <property type="protein sequence ID" value="MCB5200755.1"/>
    <property type="molecule type" value="Genomic_DNA"/>
</dbReference>
<dbReference type="PANTHER" id="PTHR10357:SF216">
    <property type="entry name" value="MALTOOLIGOSYL TREHALOSE SYNTHASE-RELATED"/>
    <property type="match status" value="1"/>
</dbReference>
<dbReference type="Proteomes" id="UP001138961">
    <property type="component" value="Unassembled WGS sequence"/>
</dbReference>
<dbReference type="SUPFAM" id="SSF51445">
    <property type="entry name" value="(Trans)glycosidases"/>
    <property type="match status" value="1"/>
</dbReference>
<reference evidence="2" key="1">
    <citation type="submission" date="2021-10" db="EMBL/GenBank/DDBJ databases">
        <title>Loktanella gaetbuli sp. nov., isolated from a tidal flat.</title>
        <authorList>
            <person name="Park S."/>
            <person name="Yoon J.-H."/>
        </authorList>
    </citation>
    <scope>NUCLEOTIDE SEQUENCE</scope>
    <source>
        <strain evidence="2">TSTF-M6</strain>
    </source>
</reference>
<dbReference type="InterPro" id="IPR006047">
    <property type="entry name" value="GH13_cat_dom"/>
</dbReference>
<dbReference type="NCBIfam" id="TIGR02401">
    <property type="entry name" value="trehalose_TreY"/>
    <property type="match status" value="1"/>
</dbReference>
<dbReference type="InterPro" id="IPR012767">
    <property type="entry name" value="Trehalose_TreY"/>
</dbReference>
<dbReference type="Gene3D" id="3.30.1590.10">
    <property type="entry name" value="Maltooligosyl trehalose synthase, domain 2"/>
    <property type="match status" value="1"/>
</dbReference>
<dbReference type="Pfam" id="PF00128">
    <property type="entry name" value="Alpha-amylase"/>
    <property type="match status" value="1"/>
</dbReference>
<feature type="domain" description="Glycosyl hydrolase family 13 catalytic" evidence="1">
    <location>
        <begin position="5"/>
        <end position="565"/>
    </location>
</feature>
<comment type="caution">
    <text evidence="2">The sequence shown here is derived from an EMBL/GenBank/DDBJ whole genome shotgun (WGS) entry which is preliminary data.</text>
</comment>
<proteinExistence type="predicted"/>
<evidence type="ECO:0000259" key="1">
    <source>
        <dbReference type="SMART" id="SM00642"/>
    </source>
</evidence>
<dbReference type="InterPro" id="IPR017853">
    <property type="entry name" value="GH"/>
</dbReference>